<keyword evidence="2" id="KW-0614">Plasmid</keyword>
<dbReference type="AlphaFoldDB" id="A0A2I7ZJZ1"/>
<keyword evidence="1" id="KW-1133">Transmembrane helix</keyword>
<dbReference type="GO" id="GO:0003677">
    <property type="term" value="F:DNA binding"/>
    <property type="evidence" value="ECO:0007669"/>
    <property type="project" value="UniProtKB-KW"/>
</dbReference>
<feature type="transmembrane region" description="Helical" evidence="1">
    <location>
        <begin position="26"/>
        <end position="42"/>
    </location>
</feature>
<keyword evidence="1" id="KW-0812">Transmembrane</keyword>
<reference evidence="2" key="1">
    <citation type="submission" date="2017-09" db="EMBL/GenBank/DDBJ databases">
        <title>Sequences of three plasmids isolated from Bacillus glycinfermentans NCCP 15922.</title>
        <authorList>
            <person name="Yu W.-S."/>
            <person name="Do H.-N."/>
            <person name="Cheong H.-M."/>
            <person name="Hwang K.-J."/>
        </authorList>
    </citation>
    <scope>NUCLEOTIDE SEQUENCE</scope>
    <source>
        <strain evidence="2">KBN06P03352</strain>
        <plasmid evidence="2">unnamed3</plasmid>
    </source>
</reference>
<feature type="transmembrane region" description="Helical" evidence="1">
    <location>
        <begin position="63"/>
        <end position="87"/>
    </location>
</feature>
<sequence length="121" mass="13985">MTFFVLMVGLFLLIYMKKPFSKKVYGYVYLAFYLLVLALYIINTTRITIYDTYLSRNLRFLSAALPCEGLLLLLYKTRSFLVLLIFFDSSSPLSKSFLVLLISFIVLSPPNVLRLTLPFSN</sequence>
<feature type="transmembrane region" description="Helical" evidence="1">
    <location>
        <begin position="93"/>
        <end position="113"/>
    </location>
</feature>
<keyword evidence="2" id="KW-0238">DNA-binding</keyword>
<dbReference type="EMBL" id="MF996511">
    <property type="protein sequence ID" value="AUS92904.1"/>
    <property type="molecule type" value="Genomic_DNA"/>
</dbReference>
<evidence type="ECO:0000256" key="1">
    <source>
        <dbReference type="SAM" id="Phobius"/>
    </source>
</evidence>
<keyword evidence="1" id="KW-0472">Membrane</keyword>
<name>A0A2I7ZJZ1_9BACI</name>
<accession>A0A2I7ZJZ1</accession>
<organism evidence="2">
    <name type="scientific">Bacillus glycinifermentans</name>
    <dbReference type="NCBI Taxonomy" id="1664069"/>
    <lineage>
        <taxon>Bacteria</taxon>
        <taxon>Bacillati</taxon>
        <taxon>Bacillota</taxon>
        <taxon>Bacilli</taxon>
        <taxon>Bacillales</taxon>
        <taxon>Bacillaceae</taxon>
        <taxon>Bacillus</taxon>
    </lineage>
</organism>
<evidence type="ECO:0000313" key="2">
    <source>
        <dbReference type="EMBL" id="AUS92904.1"/>
    </source>
</evidence>
<geneLocation type="plasmid" evidence="2">
    <name>unnamed3</name>
</geneLocation>
<proteinExistence type="predicted"/>
<protein>
    <submittedName>
        <fullName evidence="2">AbrB/MazE/SpoVT family DNA-binding domain-containing protein</fullName>
    </submittedName>
</protein>